<dbReference type="AlphaFoldDB" id="A0A5N6N101"/>
<dbReference type="EMBL" id="SZYD01000014">
    <property type="protein sequence ID" value="KAD4179970.1"/>
    <property type="molecule type" value="Genomic_DNA"/>
</dbReference>
<gene>
    <name evidence="2" type="ORF">E3N88_28561</name>
</gene>
<dbReference type="Proteomes" id="UP000326396">
    <property type="component" value="Linkage Group LG4"/>
</dbReference>
<sequence>MKLAADISGLVVRFIGSDGSSYQPAQLAVMQQQPEDQAMPEPDPIREEPVQSPPHEDPLPQHPPHVYHAVRLTKPLEPLLHRLPAQSDEILQDTRRRPTWETRVERRLDRLEDVVQWTVALEHARRDKSQLPSFPEPRVYTDDGSSAGPSEGT</sequence>
<evidence type="ECO:0000313" key="3">
    <source>
        <dbReference type="Proteomes" id="UP000326396"/>
    </source>
</evidence>
<evidence type="ECO:0000256" key="1">
    <source>
        <dbReference type="SAM" id="MobiDB-lite"/>
    </source>
</evidence>
<accession>A0A5N6N101</accession>
<proteinExistence type="predicted"/>
<evidence type="ECO:0000313" key="2">
    <source>
        <dbReference type="EMBL" id="KAD4179970.1"/>
    </source>
</evidence>
<comment type="caution">
    <text evidence="2">The sequence shown here is derived from an EMBL/GenBank/DDBJ whole genome shotgun (WGS) entry which is preliminary data.</text>
</comment>
<name>A0A5N6N101_9ASTR</name>
<feature type="compositionally biased region" description="Polar residues" evidence="1">
    <location>
        <begin position="143"/>
        <end position="153"/>
    </location>
</feature>
<feature type="region of interest" description="Disordered" evidence="1">
    <location>
        <begin position="123"/>
        <end position="153"/>
    </location>
</feature>
<feature type="compositionally biased region" description="Polar residues" evidence="1">
    <location>
        <begin position="22"/>
        <end position="35"/>
    </location>
</feature>
<protein>
    <submittedName>
        <fullName evidence="2">Uncharacterized protein</fullName>
    </submittedName>
</protein>
<reference evidence="2 3" key="1">
    <citation type="submission" date="2019-05" db="EMBL/GenBank/DDBJ databases">
        <title>Mikania micrantha, genome provides insights into the molecular mechanism of rapid growth.</title>
        <authorList>
            <person name="Liu B."/>
        </authorList>
    </citation>
    <scope>NUCLEOTIDE SEQUENCE [LARGE SCALE GENOMIC DNA]</scope>
    <source>
        <strain evidence="2">NLD-2019</strain>
        <tissue evidence="2">Leaf</tissue>
    </source>
</reference>
<feature type="compositionally biased region" description="Basic and acidic residues" evidence="1">
    <location>
        <begin position="43"/>
        <end position="59"/>
    </location>
</feature>
<feature type="region of interest" description="Disordered" evidence="1">
    <location>
        <begin position="22"/>
        <end position="65"/>
    </location>
</feature>
<organism evidence="2 3">
    <name type="scientific">Mikania micrantha</name>
    <name type="common">bitter vine</name>
    <dbReference type="NCBI Taxonomy" id="192012"/>
    <lineage>
        <taxon>Eukaryota</taxon>
        <taxon>Viridiplantae</taxon>
        <taxon>Streptophyta</taxon>
        <taxon>Embryophyta</taxon>
        <taxon>Tracheophyta</taxon>
        <taxon>Spermatophyta</taxon>
        <taxon>Magnoliopsida</taxon>
        <taxon>eudicotyledons</taxon>
        <taxon>Gunneridae</taxon>
        <taxon>Pentapetalae</taxon>
        <taxon>asterids</taxon>
        <taxon>campanulids</taxon>
        <taxon>Asterales</taxon>
        <taxon>Asteraceae</taxon>
        <taxon>Asteroideae</taxon>
        <taxon>Heliantheae alliance</taxon>
        <taxon>Eupatorieae</taxon>
        <taxon>Mikania</taxon>
    </lineage>
</organism>
<keyword evidence="3" id="KW-1185">Reference proteome</keyword>